<accession>A7VY38</accession>
<evidence type="ECO:0000313" key="5">
    <source>
        <dbReference type="Proteomes" id="UP000220611"/>
    </source>
</evidence>
<dbReference type="AlphaFoldDB" id="A7VY38"/>
<reference evidence="2 4" key="1">
    <citation type="submission" date="2007-08" db="EMBL/GenBank/DDBJ databases">
        <title>Draft genome sequence of Clostridium leptum (DSM 753).</title>
        <authorList>
            <person name="Sudarsanam P."/>
            <person name="Ley R."/>
            <person name="Guruge J."/>
            <person name="Turnbaugh P.J."/>
            <person name="Mahowald M."/>
            <person name="Liep D."/>
            <person name="Gordon J."/>
        </authorList>
    </citation>
    <scope>NUCLEOTIDE SEQUENCE [LARGE SCALE GENOMIC DNA]</scope>
    <source>
        <strain evidence="2 4">DSM 753</strain>
    </source>
</reference>
<dbReference type="EMBL" id="ABCB02000021">
    <property type="protein sequence ID" value="EDO59466.1"/>
    <property type="molecule type" value="Genomic_DNA"/>
</dbReference>
<reference evidence="2 4" key="2">
    <citation type="submission" date="2007-08" db="EMBL/GenBank/DDBJ databases">
        <authorList>
            <person name="Fulton L."/>
            <person name="Clifton S."/>
            <person name="Fulton B."/>
            <person name="Xu J."/>
            <person name="Minx P."/>
            <person name="Pepin K.H."/>
            <person name="Johnson M."/>
            <person name="Thiruvilangam P."/>
            <person name="Bhonagiri V."/>
            <person name="Nash W.E."/>
            <person name="Wang C."/>
            <person name="Mardis E.R."/>
            <person name="Wilson R.K."/>
        </authorList>
    </citation>
    <scope>NUCLEOTIDE SEQUENCE [LARGE SCALE GENOMIC DNA]</scope>
    <source>
        <strain evidence="2 4">DSM 753</strain>
    </source>
</reference>
<dbReference type="OrthoDB" id="1860044at2"/>
<sequence length="321" mass="37819">MSKMENFIAVQDKTEGIIGKFLYYSTSNILIKRDKFIEIGQSFGLPKFKPAKESKSGAYRNATTAIKDRIQVKDGGGTQVYRVYCRDNKKEDAVHIYRELVKETMNSRTNDYKKLANIIFDKETETMYCENEVYDPDVDVREYCRRAMELHDRLCTCYTTDHVESVIQDQLDRMQANKISIHGNLYFIPNPYLPLLNILEDYIEAISRHNLNDGLVMSNSMFVVDDERQRQKMTDEFYANYKRDIEFYQQRIQHFIDNGCNSDVVISRWIQKIQGLQKKKKMYEEVLKRQLDALNSDYAMLQMQSEELRVRNLKGQTKLCA</sequence>
<proteinExistence type="predicted"/>
<evidence type="ECO:0000313" key="3">
    <source>
        <dbReference type="EMBL" id="PEQ23468.1"/>
    </source>
</evidence>
<keyword evidence="1" id="KW-0175">Coiled coil</keyword>
<protein>
    <submittedName>
        <fullName evidence="2">Uncharacterized protein</fullName>
    </submittedName>
</protein>
<comment type="caution">
    <text evidence="2">The sequence shown here is derived from an EMBL/GenBank/DDBJ whole genome shotgun (WGS) entry which is preliminary data.</text>
</comment>
<reference evidence="3 5" key="3">
    <citation type="submission" date="2017-07" db="EMBL/GenBank/DDBJ databases">
        <title>Prevalence of linear plasmids in Cutibacterium (Propionibacterium) acnes isolates obtained from prostatic tissue.</title>
        <authorList>
            <person name="Davidsson S."/>
            <person name="Carlsson J."/>
            <person name="Molling P."/>
            <person name="Andren O."/>
            <person name="Andersson S.-O."/>
            <person name="Brzuszkiewicz E."/>
            <person name="Poehlein A."/>
            <person name="Al-Zeer M."/>
            <person name="Brinkmann V."/>
            <person name="Scavenius C."/>
            <person name="Nazipi S."/>
            <person name="Soderquist B."/>
            <person name="Bruggemann H."/>
        </authorList>
    </citation>
    <scope>NUCLEOTIDE SEQUENCE [LARGE SCALE GENOMIC DNA]</scope>
    <source>
        <strain evidence="3 5">DSM 753</strain>
    </source>
</reference>
<evidence type="ECO:0000313" key="4">
    <source>
        <dbReference type="Proteomes" id="UP000003490"/>
    </source>
</evidence>
<organism evidence="2 4">
    <name type="scientific">[Clostridium] leptum DSM 753</name>
    <dbReference type="NCBI Taxonomy" id="428125"/>
    <lineage>
        <taxon>Bacteria</taxon>
        <taxon>Bacillati</taxon>
        <taxon>Bacillota</taxon>
        <taxon>Clostridia</taxon>
        <taxon>Eubacteriales</taxon>
        <taxon>Oscillospiraceae</taxon>
        <taxon>Oscillospiraceae incertae sedis</taxon>
    </lineage>
</organism>
<evidence type="ECO:0000313" key="2">
    <source>
        <dbReference type="EMBL" id="EDO59466.1"/>
    </source>
</evidence>
<name>A7VY38_9FIRM</name>
<dbReference type="Pfam" id="PF20529">
    <property type="entry name" value="DUF6744"/>
    <property type="match status" value="1"/>
</dbReference>
<dbReference type="Proteomes" id="UP000003490">
    <property type="component" value="Unassembled WGS sequence"/>
</dbReference>
<dbReference type="EMBL" id="NOXF01000015">
    <property type="protein sequence ID" value="PEQ23468.1"/>
    <property type="molecule type" value="Genomic_DNA"/>
</dbReference>
<feature type="coiled-coil region" evidence="1">
    <location>
        <begin position="238"/>
        <end position="311"/>
    </location>
</feature>
<dbReference type="InterPro" id="IPR046632">
    <property type="entry name" value="DUF6744"/>
</dbReference>
<dbReference type="HOGENOM" id="CLU_857342_0_0_9"/>
<dbReference type="eggNOG" id="ENOG502ZEBX">
    <property type="taxonomic scope" value="Bacteria"/>
</dbReference>
<gene>
    <name evidence="3" type="ORF">CH238_13535</name>
    <name evidence="2" type="ORF">CLOLEP_03514</name>
</gene>
<dbReference type="Proteomes" id="UP000220611">
    <property type="component" value="Unassembled WGS sequence"/>
</dbReference>
<evidence type="ECO:0000256" key="1">
    <source>
        <dbReference type="SAM" id="Coils"/>
    </source>
</evidence>
<keyword evidence="5" id="KW-1185">Reference proteome</keyword>